<proteinExistence type="predicted"/>
<dbReference type="GO" id="GO:0005886">
    <property type="term" value="C:plasma membrane"/>
    <property type="evidence" value="ECO:0007669"/>
    <property type="project" value="UniProtKB-SubCell"/>
</dbReference>
<feature type="transmembrane region" description="Helical" evidence="6">
    <location>
        <begin position="326"/>
        <end position="351"/>
    </location>
</feature>
<dbReference type="InterPro" id="IPR043428">
    <property type="entry name" value="LivM-like"/>
</dbReference>
<keyword evidence="4 6" id="KW-1133">Transmembrane helix</keyword>
<evidence type="ECO:0000256" key="3">
    <source>
        <dbReference type="ARBA" id="ARBA00022692"/>
    </source>
</evidence>
<feature type="transmembrane region" description="Helical" evidence="6">
    <location>
        <begin position="67"/>
        <end position="85"/>
    </location>
</feature>
<keyword evidence="5 6" id="KW-0472">Membrane</keyword>
<feature type="transmembrane region" description="Helical" evidence="6">
    <location>
        <begin position="9"/>
        <end position="31"/>
    </location>
</feature>
<feature type="transmembrane region" description="Helical" evidence="6">
    <location>
        <begin position="122"/>
        <end position="141"/>
    </location>
</feature>
<evidence type="ECO:0000256" key="1">
    <source>
        <dbReference type="ARBA" id="ARBA00004651"/>
    </source>
</evidence>
<comment type="subcellular location">
    <subcellularLocation>
        <location evidence="1">Cell membrane</location>
        <topology evidence="1">Multi-pass membrane protein</topology>
    </subcellularLocation>
</comment>
<feature type="transmembrane region" description="Helical" evidence="6">
    <location>
        <begin position="91"/>
        <end position="110"/>
    </location>
</feature>
<dbReference type="PANTHER" id="PTHR30482:SF10">
    <property type="entry name" value="HIGH-AFFINITY BRANCHED-CHAIN AMINO ACID TRANSPORT PROTEIN BRAE"/>
    <property type="match status" value="1"/>
</dbReference>
<evidence type="ECO:0000256" key="2">
    <source>
        <dbReference type="ARBA" id="ARBA00022475"/>
    </source>
</evidence>
<keyword evidence="3 6" id="KW-0812">Transmembrane</keyword>
<evidence type="ECO:0000256" key="4">
    <source>
        <dbReference type="ARBA" id="ARBA00022989"/>
    </source>
</evidence>
<dbReference type="InterPro" id="IPR001851">
    <property type="entry name" value="ABC_transp_permease"/>
</dbReference>
<sequence>MKKIPRSSLIFYGGALVFFIVVQLLISFGLLNAFWNTILRLGAVMAIVSLGLNLIYGFNGQFSLGQWAFYAIGAYCAADITYRWANLGSAGGLMVVLMIVLFTGAAILFLRTQLSKIRRLDALSAFSIYLLTTLILGYVALQIGKALDAPVAAALKALPPAVALQVVFFFAVILAGMLAAEISFLFGLPILTLGSDYFGIATLGLTIITKVLLDNSDTLLGFAEMKGARGMIGIPKITTWFWVFLFLIITIVVTRNLLNSSYGRAILSVREDEIAAKAMGIDVANYKILTFVIGSFFAGLAGGLYAHINGFLHPDTFNFIKSFDPMIVIVFGGLGSVTGTIAGAFAWALVLEGFLRLFLPEGFETWRFVVYPLLLLIMMLLKPSGIFGGYEIPFIRAVLPPNQPKRAEDLRSEDAIQSQEAGL</sequence>
<feature type="transmembrane region" description="Helical" evidence="6">
    <location>
        <begin position="161"/>
        <end position="185"/>
    </location>
</feature>
<feature type="transmembrane region" description="Helical" evidence="6">
    <location>
        <begin position="197"/>
        <end position="213"/>
    </location>
</feature>
<organism evidence="7">
    <name type="scientific">Levilinea saccharolytica</name>
    <dbReference type="NCBI Taxonomy" id="229921"/>
    <lineage>
        <taxon>Bacteria</taxon>
        <taxon>Bacillati</taxon>
        <taxon>Chloroflexota</taxon>
        <taxon>Anaerolineae</taxon>
        <taxon>Anaerolineales</taxon>
        <taxon>Anaerolineaceae</taxon>
        <taxon>Levilinea</taxon>
    </lineage>
</organism>
<accession>A0A0M8JQ32</accession>
<evidence type="ECO:0000256" key="5">
    <source>
        <dbReference type="ARBA" id="ARBA00023136"/>
    </source>
</evidence>
<dbReference type="CDD" id="cd06581">
    <property type="entry name" value="TM_PBP1_LivM_like"/>
    <property type="match status" value="1"/>
</dbReference>
<feature type="transmembrane region" description="Helical" evidence="6">
    <location>
        <begin position="363"/>
        <end position="381"/>
    </location>
</feature>
<feature type="transmembrane region" description="Helical" evidence="6">
    <location>
        <begin position="288"/>
        <end position="306"/>
    </location>
</feature>
<dbReference type="OrthoDB" id="9789927at2"/>
<gene>
    <name evidence="7" type="ORF">LSAC_03142</name>
</gene>
<dbReference type="EMBL" id="DF967975">
    <property type="protein sequence ID" value="GAP19242.1"/>
    <property type="molecule type" value="Genomic_DNA"/>
</dbReference>
<name>A0A0M8JQ32_9CHLR</name>
<protein>
    <submittedName>
        <fullName evidence="7">Amino acid/amide ABC transporter membrane protein 2, HAAT family</fullName>
    </submittedName>
</protein>
<dbReference type="RefSeq" id="WP_062419534.1">
    <property type="nucleotide sequence ID" value="NZ_BBXZ01000170.1"/>
</dbReference>
<evidence type="ECO:0000313" key="7">
    <source>
        <dbReference type="EMBL" id="GAP19242.1"/>
    </source>
</evidence>
<keyword evidence="2" id="KW-1003">Cell membrane</keyword>
<dbReference type="PANTHER" id="PTHR30482">
    <property type="entry name" value="HIGH-AFFINITY BRANCHED-CHAIN AMINO ACID TRANSPORT SYSTEM PERMEASE"/>
    <property type="match status" value="1"/>
</dbReference>
<reference evidence="7" key="1">
    <citation type="journal article" date="2015" name="Genome Announc.">
        <title>Draft Genome Sequences of Anaerolinea thermolimosa IMO-1, Bellilinea caldifistulae GOMI-1, Leptolinea tardivitalis YMTK-2, Levilinea saccharolytica KIBI-1, Longilinea arvoryzae KOME-1, Previously Described as Members of the Class Anaerolineae (Chloroflexi).</title>
        <authorList>
            <person name="Matsuura N."/>
            <person name="Tourlousse M.D."/>
            <person name="Ohashi A."/>
            <person name="Hugenholtz P."/>
            <person name="Sekiguchi Y."/>
        </authorList>
    </citation>
    <scope>NUCLEOTIDE SEQUENCE</scope>
    <source>
        <strain evidence="7">KIBI-1</strain>
    </source>
</reference>
<dbReference type="Pfam" id="PF02653">
    <property type="entry name" value="BPD_transp_2"/>
    <property type="match status" value="1"/>
</dbReference>
<feature type="transmembrane region" description="Helical" evidence="6">
    <location>
        <begin position="37"/>
        <end position="55"/>
    </location>
</feature>
<dbReference type="AlphaFoldDB" id="A0A0M8JQ32"/>
<feature type="transmembrane region" description="Helical" evidence="6">
    <location>
        <begin position="239"/>
        <end position="258"/>
    </location>
</feature>
<evidence type="ECO:0000256" key="6">
    <source>
        <dbReference type="SAM" id="Phobius"/>
    </source>
</evidence>
<dbReference type="GO" id="GO:0015658">
    <property type="term" value="F:branched-chain amino acid transmembrane transporter activity"/>
    <property type="evidence" value="ECO:0007669"/>
    <property type="project" value="InterPro"/>
</dbReference>